<organism evidence="10 11">
    <name type="scientific">Shimia thalassica</name>
    <dbReference type="NCBI Taxonomy" id="1715693"/>
    <lineage>
        <taxon>Bacteria</taxon>
        <taxon>Pseudomonadati</taxon>
        <taxon>Pseudomonadota</taxon>
        <taxon>Alphaproteobacteria</taxon>
        <taxon>Rhodobacterales</taxon>
        <taxon>Roseobacteraceae</taxon>
    </lineage>
</organism>
<feature type="modified residue" description="4-aspartylphosphate" evidence="7">
    <location>
        <position position="53"/>
    </location>
</feature>
<dbReference type="Pfam" id="PF25601">
    <property type="entry name" value="AAA_lid_14"/>
    <property type="match status" value="1"/>
</dbReference>
<evidence type="ECO:0000256" key="5">
    <source>
        <dbReference type="ARBA" id="ARBA00023015"/>
    </source>
</evidence>
<dbReference type="SUPFAM" id="SSF52540">
    <property type="entry name" value="P-loop containing nucleoside triphosphate hydrolases"/>
    <property type="match status" value="1"/>
</dbReference>
<dbReference type="InterPro" id="IPR027417">
    <property type="entry name" value="P-loop_NTPase"/>
</dbReference>
<dbReference type="GO" id="GO:0043565">
    <property type="term" value="F:sequence-specific DNA binding"/>
    <property type="evidence" value="ECO:0007669"/>
    <property type="project" value="InterPro"/>
</dbReference>
<dbReference type="InterPro" id="IPR002197">
    <property type="entry name" value="HTH_Fis"/>
</dbReference>
<feature type="domain" description="Sigma-54 factor interaction" evidence="8">
    <location>
        <begin position="144"/>
        <end position="342"/>
    </location>
</feature>
<sequence length="409" mass="44489">MTRRVLLVDDDIAVREALGQTLELADLDALTAGSFVEAKDQITPDFEGIIVSDIRMPGRDGFHLLSYAREMDADLPVILLTGEGDIPMAVSAMGKGAFDFLEKPCAPKELIAVIERALKTRALVLENRRLKAQLETGDPAARMLFGTSGLAEDLRSRVRSVARTRAEVLVSGLPGVGISKVAEVVHLCSPLSKGPFGKHAAVGMDSTRFAEAAHNATGGSLFLDEITTMPMETQFALLALMEQGDHPRMIFGSTADLARAVEQGLLHADLFYRLDAMQVRIPSLAERPEDIPVLFRQYVAQAAEQSGIKPPEIHSELLADLMARDWPGNARALMSVAMRFVLGLQDGDAQEVATLGLAEQMAQVERSLLQEALRRAEGRASAAAKALKLPRKTFYDKLAKHGVKPEDFR</sequence>
<dbReference type="InterPro" id="IPR001789">
    <property type="entry name" value="Sig_transdc_resp-reg_receiver"/>
</dbReference>
<dbReference type="GeneID" id="83881397"/>
<dbReference type="Gene3D" id="3.40.50.2300">
    <property type="match status" value="1"/>
</dbReference>
<dbReference type="InterPro" id="IPR002078">
    <property type="entry name" value="Sigma_54_int"/>
</dbReference>
<dbReference type="Gene3D" id="1.10.10.60">
    <property type="entry name" value="Homeodomain-like"/>
    <property type="match status" value="1"/>
</dbReference>
<dbReference type="InterPro" id="IPR011006">
    <property type="entry name" value="CheY-like_superfamily"/>
</dbReference>
<dbReference type="SUPFAM" id="SSF52172">
    <property type="entry name" value="CheY-like"/>
    <property type="match status" value="1"/>
</dbReference>
<keyword evidence="3" id="KW-0067">ATP-binding</keyword>
<evidence type="ECO:0000259" key="9">
    <source>
        <dbReference type="PROSITE" id="PS50110"/>
    </source>
</evidence>
<evidence type="ECO:0000256" key="7">
    <source>
        <dbReference type="PROSITE-ProRule" id="PRU00169"/>
    </source>
</evidence>
<evidence type="ECO:0000256" key="4">
    <source>
        <dbReference type="ARBA" id="ARBA00023012"/>
    </source>
</evidence>
<dbReference type="RefSeq" id="WP_058311550.1">
    <property type="nucleotide sequence ID" value="NZ_CYTW01000002.1"/>
</dbReference>
<dbReference type="Pfam" id="PF02954">
    <property type="entry name" value="HTH_8"/>
    <property type="match status" value="1"/>
</dbReference>
<dbReference type="PANTHER" id="PTHR32071">
    <property type="entry name" value="TRANSCRIPTIONAL REGULATORY PROTEIN"/>
    <property type="match status" value="1"/>
</dbReference>
<evidence type="ECO:0000256" key="3">
    <source>
        <dbReference type="ARBA" id="ARBA00022840"/>
    </source>
</evidence>
<keyword evidence="6" id="KW-0804">Transcription</keyword>
<keyword evidence="4" id="KW-0902">Two-component regulatory system</keyword>
<dbReference type="PROSITE" id="PS50045">
    <property type="entry name" value="SIGMA54_INTERACT_4"/>
    <property type="match status" value="1"/>
</dbReference>
<feature type="domain" description="Response regulatory" evidence="9">
    <location>
        <begin position="4"/>
        <end position="118"/>
    </location>
</feature>
<keyword evidence="2" id="KW-0547">Nucleotide-binding</keyword>
<dbReference type="SMART" id="SM00448">
    <property type="entry name" value="REC"/>
    <property type="match status" value="1"/>
</dbReference>
<evidence type="ECO:0000259" key="8">
    <source>
        <dbReference type="PROSITE" id="PS50045"/>
    </source>
</evidence>
<accession>A0A0P1IH32</accession>
<keyword evidence="1 7" id="KW-0597">Phosphoprotein</keyword>
<dbReference type="Proteomes" id="UP000051870">
    <property type="component" value="Unassembled WGS sequence"/>
</dbReference>
<dbReference type="PROSITE" id="PS50110">
    <property type="entry name" value="RESPONSE_REGULATORY"/>
    <property type="match status" value="1"/>
</dbReference>
<dbReference type="Gene3D" id="1.10.8.60">
    <property type="match status" value="1"/>
</dbReference>
<dbReference type="AlphaFoldDB" id="A0A0P1IH32"/>
<dbReference type="Gene3D" id="3.40.50.300">
    <property type="entry name" value="P-loop containing nucleotide triphosphate hydrolases"/>
    <property type="match status" value="1"/>
</dbReference>
<dbReference type="InterPro" id="IPR009057">
    <property type="entry name" value="Homeodomain-like_sf"/>
</dbReference>
<dbReference type="Pfam" id="PF00072">
    <property type="entry name" value="Response_reg"/>
    <property type="match status" value="1"/>
</dbReference>
<evidence type="ECO:0000256" key="6">
    <source>
        <dbReference type="ARBA" id="ARBA00023163"/>
    </source>
</evidence>
<evidence type="ECO:0000313" key="11">
    <source>
        <dbReference type="Proteomes" id="UP000051870"/>
    </source>
</evidence>
<dbReference type="EMBL" id="CYTW01000002">
    <property type="protein sequence ID" value="CUK00793.1"/>
    <property type="molecule type" value="Genomic_DNA"/>
</dbReference>
<dbReference type="GO" id="GO:0000160">
    <property type="term" value="P:phosphorelay signal transduction system"/>
    <property type="evidence" value="ECO:0007669"/>
    <property type="project" value="UniProtKB-KW"/>
</dbReference>
<gene>
    <name evidence="10" type="primary">dctD_3</name>
    <name evidence="10" type="ORF">PH7735_02372</name>
</gene>
<dbReference type="InterPro" id="IPR058031">
    <property type="entry name" value="AAA_lid_NorR"/>
</dbReference>
<dbReference type="GO" id="GO:0006355">
    <property type="term" value="P:regulation of DNA-templated transcription"/>
    <property type="evidence" value="ECO:0007669"/>
    <property type="project" value="InterPro"/>
</dbReference>
<keyword evidence="11" id="KW-1185">Reference proteome</keyword>
<dbReference type="PRINTS" id="PR01590">
    <property type="entry name" value="HTHFIS"/>
</dbReference>
<reference evidence="11" key="1">
    <citation type="submission" date="2015-09" db="EMBL/GenBank/DDBJ databases">
        <authorList>
            <person name="Rodrigo-Torres Lidia"/>
            <person name="Arahal R.David."/>
        </authorList>
    </citation>
    <scope>NUCLEOTIDE SEQUENCE [LARGE SCALE GENOMIC DNA]</scope>
    <source>
        <strain evidence="11">CECT 7735</strain>
    </source>
</reference>
<dbReference type="GO" id="GO:0005524">
    <property type="term" value="F:ATP binding"/>
    <property type="evidence" value="ECO:0007669"/>
    <property type="project" value="UniProtKB-KW"/>
</dbReference>
<protein>
    <submittedName>
        <fullName evidence="10">C4-dicarboxylate transport transcriptional regulatory protein DctD</fullName>
    </submittedName>
</protein>
<dbReference type="Pfam" id="PF14532">
    <property type="entry name" value="Sigma54_activ_2"/>
    <property type="match status" value="1"/>
</dbReference>
<dbReference type="SUPFAM" id="SSF46689">
    <property type="entry name" value="Homeodomain-like"/>
    <property type="match status" value="1"/>
</dbReference>
<evidence type="ECO:0000313" key="10">
    <source>
        <dbReference type="EMBL" id="CUK00793.1"/>
    </source>
</evidence>
<dbReference type="FunFam" id="3.40.50.2300:FF:000018">
    <property type="entry name" value="DNA-binding transcriptional regulator NtrC"/>
    <property type="match status" value="1"/>
</dbReference>
<proteinExistence type="predicted"/>
<name>A0A0P1IH32_9RHOB</name>
<keyword evidence="5" id="KW-0805">Transcription regulation</keyword>
<dbReference type="CDD" id="cd17549">
    <property type="entry name" value="REC_DctD-like"/>
    <property type="match status" value="1"/>
</dbReference>
<dbReference type="STRING" id="1715693.PH7735_02372"/>
<dbReference type="PANTHER" id="PTHR32071:SF57">
    <property type="entry name" value="C4-DICARBOXYLATE TRANSPORT TRANSCRIPTIONAL REGULATORY PROTEIN DCTD"/>
    <property type="match status" value="1"/>
</dbReference>
<evidence type="ECO:0000256" key="2">
    <source>
        <dbReference type="ARBA" id="ARBA00022741"/>
    </source>
</evidence>
<evidence type="ECO:0000256" key="1">
    <source>
        <dbReference type="ARBA" id="ARBA00022553"/>
    </source>
</evidence>